<dbReference type="InterPro" id="IPR036390">
    <property type="entry name" value="WH_DNA-bd_sf"/>
</dbReference>
<evidence type="ECO:0000313" key="2">
    <source>
        <dbReference type="Proteomes" id="UP000186165"/>
    </source>
</evidence>
<organism evidence="1 2">
    <name type="scientific">Halodesulfurarchaeum formicicum</name>
    <dbReference type="NCBI Taxonomy" id="1873524"/>
    <lineage>
        <taxon>Archaea</taxon>
        <taxon>Methanobacteriati</taxon>
        <taxon>Methanobacteriota</taxon>
        <taxon>Stenosarchaea group</taxon>
        <taxon>Halobacteria</taxon>
        <taxon>Halobacteriales</taxon>
        <taxon>Halobacteriaceae</taxon>
        <taxon>Halodesulfurarchaeum</taxon>
    </lineage>
</organism>
<keyword evidence="2" id="KW-1185">Reference proteome</keyword>
<dbReference type="GeneID" id="30417476"/>
<sequence length="81" mass="9520">MTNADNMILEFFEENLLALPPSVVSYHLDFSRTHIRNRMRKLESEGLLNKVHEQRGYYEITQKGLDYLAGELKAEDLEFDD</sequence>
<dbReference type="EMBL" id="CP016804">
    <property type="protein sequence ID" value="APE95409.1"/>
    <property type="molecule type" value="Genomic_DNA"/>
</dbReference>
<dbReference type="Gene3D" id="1.10.10.10">
    <property type="entry name" value="Winged helix-like DNA-binding domain superfamily/Winged helix DNA-binding domain"/>
    <property type="match status" value="1"/>
</dbReference>
<accession>A0A1J1ACV5</accession>
<evidence type="ECO:0000313" key="1">
    <source>
        <dbReference type="EMBL" id="APE95409.1"/>
    </source>
</evidence>
<dbReference type="InterPro" id="IPR036388">
    <property type="entry name" value="WH-like_DNA-bd_sf"/>
</dbReference>
<proteinExistence type="predicted"/>
<dbReference type="SUPFAM" id="SSF46785">
    <property type="entry name" value="Winged helix' DNA-binding domain"/>
    <property type="match status" value="1"/>
</dbReference>
<dbReference type="KEGG" id="hhsr:HSR6_0956"/>
<name>A0A1J1ACV5_9EURY</name>
<dbReference type="Proteomes" id="UP000186165">
    <property type="component" value="Chromosome"/>
</dbReference>
<gene>
    <name evidence="1" type="ORF">HSR6_0956</name>
</gene>
<reference evidence="2" key="1">
    <citation type="submission" date="2016-08" db="EMBL/GenBank/DDBJ databases">
        <title>Discovery of first anaerobic lithoheterotrophic haloarchae widely represented in hypersaline habitats.</title>
        <authorList>
            <person name="Sorokin D.Y."/>
            <person name="Kublanov I.V."/>
            <person name="Roman P."/>
            <person name="Sinninghe Damste J.S."/>
            <person name="Golyshin P.N."/>
            <person name="Rojo D."/>
            <person name="Ciordia S."/>
            <person name="Mena Md.C."/>
            <person name="Ferrer M."/>
            <person name="Smedile F."/>
            <person name="Messina E."/>
            <person name="La Cono V."/>
            <person name="Yakimov M.M."/>
        </authorList>
    </citation>
    <scope>NUCLEOTIDE SEQUENCE [LARGE SCALE GENOMIC DNA]</scope>
    <source>
        <strain evidence="2">HSR6</strain>
    </source>
</reference>
<protein>
    <submittedName>
        <fullName evidence="1">Phage repressor protein</fullName>
    </submittedName>
</protein>
<dbReference type="RefSeq" id="WP_233488557.1">
    <property type="nucleotide sequence ID" value="NZ_CP016804.1"/>
</dbReference>
<dbReference type="AlphaFoldDB" id="A0A1J1ACV5"/>